<keyword evidence="10" id="KW-0456">Lyase</keyword>
<proteinExistence type="inferred from homology"/>
<dbReference type="GO" id="GO:0070403">
    <property type="term" value="F:NAD+ binding"/>
    <property type="evidence" value="ECO:0007669"/>
    <property type="project" value="InterPro"/>
</dbReference>
<dbReference type="Pfam" id="PF02737">
    <property type="entry name" value="3HCDH_N"/>
    <property type="match status" value="1"/>
</dbReference>
<dbReference type="FunFam" id="3.40.50.720:FF:000009">
    <property type="entry name" value="Fatty oxidation complex, alpha subunit"/>
    <property type="match status" value="1"/>
</dbReference>
<dbReference type="AlphaFoldDB" id="A0A8J8BD41"/>
<dbReference type="UniPathway" id="UPA00659"/>
<keyword evidence="5" id="KW-0276">Fatty acid metabolism</keyword>
<keyword evidence="9" id="KW-0443">Lipid metabolism</keyword>
<evidence type="ECO:0000313" key="15">
    <source>
        <dbReference type="EMBL" id="MBS2964195.1"/>
    </source>
</evidence>
<dbReference type="CDD" id="cd06558">
    <property type="entry name" value="crotonase-like"/>
    <property type="match status" value="1"/>
</dbReference>
<dbReference type="GO" id="GO:0004300">
    <property type="term" value="F:enoyl-CoA hydratase activity"/>
    <property type="evidence" value="ECO:0007669"/>
    <property type="project" value="TreeGrafter"/>
</dbReference>
<dbReference type="InterPro" id="IPR029045">
    <property type="entry name" value="ClpP/crotonase-like_dom_sf"/>
</dbReference>
<dbReference type="Pfam" id="PF00378">
    <property type="entry name" value="ECH_1"/>
    <property type="match status" value="1"/>
</dbReference>
<evidence type="ECO:0000259" key="13">
    <source>
        <dbReference type="Pfam" id="PF00725"/>
    </source>
</evidence>
<dbReference type="InterPro" id="IPR050136">
    <property type="entry name" value="FA_oxidation_alpha_subunit"/>
</dbReference>
<evidence type="ECO:0000256" key="5">
    <source>
        <dbReference type="ARBA" id="ARBA00022832"/>
    </source>
</evidence>
<dbReference type="InterPro" id="IPR008927">
    <property type="entry name" value="6-PGluconate_DH-like_C_sf"/>
</dbReference>
<feature type="domain" description="3-hydroxyacyl-CoA dehydrogenase NAD binding" evidence="14">
    <location>
        <begin position="341"/>
        <end position="519"/>
    </location>
</feature>
<comment type="caution">
    <text evidence="15">The sequence shown here is derived from an EMBL/GenBank/DDBJ whole genome shotgun (WGS) entry which is preliminary data.</text>
</comment>
<comment type="similarity">
    <text evidence="4">Belongs to the 3-hydroxyacyl-CoA dehydrogenase family.</text>
</comment>
<dbReference type="EMBL" id="JAGSXH010000044">
    <property type="protein sequence ID" value="MBS2964195.1"/>
    <property type="molecule type" value="Genomic_DNA"/>
</dbReference>
<evidence type="ECO:0000256" key="9">
    <source>
        <dbReference type="ARBA" id="ARBA00023098"/>
    </source>
</evidence>
<dbReference type="SUPFAM" id="SSF52096">
    <property type="entry name" value="ClpP/crotonase"/>
    <property type="match status" value="1"/>
</dbReference>
<evidence type="ECO:0000256" key="3">
    <source>
        <dbReference type="ARBA" id="ARBA00007005"/>
    </source>
</evidence>
<evidence type="ECO:0000256" key="11">
    <source>
        <dbReference type="ARBA" id="ARBA00023268"/>
    </source>
</evidence>
<dbReference type="PANTHER" id="PTHR43612:SF3">
    <property type="entry name" value="TRIFUNCTIONAL ENZYME SUBUNIT ALPHA, MITOCHONDRIAL"/>
    <property type="match status" value="1"/>
</dbReference>
<dbReference type="SUPFAM" id="SSF48179">
    <property type="entry name" value="6-phosphogluconate dehydrogenase C-terminal domain-like"/>
    <property type="match status" value="2"/>
</dbReference>
<keyword evidence="11" id="KW-0511">Multifunctional enzyme</keyword>
<protein>
    <submittedName>
        <fullName evidence="15">Enoyl-CoA hydratase/isomerase family protein</fullName>
    </submittedName>
</protein>
<evidence type="ECO:0000256" key="1">
    <source>
        <dbReference type="ARBA" id="ARBA00005005"/>
    </source>
</evidence>
<dbReference type="Gene3D" id="3.90.226.10">
    <property type="entry name" value="2-enoyl-CoA Hydratase, Chain A, domain 1"/>
    <property type="match status" value="1"/>
</dbReference>
<dbReference type="Gene3D" id="1.10.1040.50">
    <property type="match status" value="1"/>
</dbReference>
<dbReference type="PANTHER" id="PTHR43612">
    <property type="entry name" value="TRIFUNCTIONAL ENZYME SUBUNIT ALPHA"/>
    <property type="match status" value="1"/>
</dbReference>
<evidence type="ECO:0000256" key="7">
    <source>
        <dbReference type="ARBA" id="ARBA00023002"/>
    </source>
</evidence>
<sequence length="747" mass="79422">MRQDRDTKEAGGVNQCAEERADLPGGIRYSLDAEGVVTLTIDQDGPVNTMNAGFRAAFAAAVDRLEAQRDSIRAVIVTSAKKTFFAGADLRELVAVSKADAEAFAAEVEQVKTCQRRLERLGRPVVAAVNGSALGGGLEIALACHHRVVLDQTDVRLGFPEVTLGLIPGAGGIVRTVRMMGVQAALPLITEGRRLRPAAALKAGWADELASDGGELLAKARAWALAHPDARQPWDAAPGAVGVKDLKPLDPASYGLLAAAPAALRKQTHGTLPAPEKALAAMVEGALVDFDTALQVEGRYFTELATGQIAKNLIGTFFFQLNEIKAGGSRPSGQEKHQTTKVGVLGAGMMGSGIAQVSAVAGIDVVLKDVDAQAAEKGRAAVAEQLDAQVARGRLTERQRDAALARIATTSRYADLEGCDLVIEAVFEQRAVKNEVNAAAEAAARPDAVIASNTSTLPITGLAEAVTDQGRFIGLHFFSPVAKMKLVEIIRGAKTSDATLARAYDYVQQIGKSPIVVNDSRGFYTSRTFGTYIGEGVRLLAEGVPAALIENVAKKAGMPVGPLAVHDEVTLTLSLKVRDQALADLAASPPTEQTAARIKQLEDDPAFRIIEELIREHGRPGKAGGAGFYDYPADGPKRLWPGLAQRYARPDGGGVGERDLRDRLLFIQSLETIRCLEENVLTSIRDANLGSVFGIGFPVWTGGTVQFVNAYGVEEFAARADYLADLYGERFRPPRLLREKAARGEAF</sequence>
<evidence type="ECO:0000256" key="12">
    <source>
        <dbReference type="ARBA" id="ARBA00049556"/>
    </source>
</evidence>
<keyword evidence="6" id="KW-0442">Lipid degradation</keyword>
<dbReference type="GO" id="GO:0006635">
    <property type="term" value="P:fatty acid beta-oxidation"/>
    <property type="evidence" value="ECO:0007669"/>
    <property type="project" value="UniProtKB-UniPathway"/>
</dbReference>
<organism evidence="15 16">
    <name type="scientific">Actinocrinis puniceicyclus</name>
    <dbReference type="NCBI Taxonomy" id="977794"/>
    <lineage>
        <taxon>Bacteria</taxon>
        <taxon>Bacillati</taxon>
        <taxon>Actinomycetota</taxon>
        <taxon>Actinomycetes</taxon>
        <taxon>Catenulisporales</taxon>
        <taxon>Actinospicaceae</taxon>
        <taxon>Actinocrinis</taxon>
    </lineage>
</organism>
<comment type="similarity">
    <text evidence="3">In the central section; belongs to the 3-hydroxyacyl-CoA dehydrogenase family.</text>
</comment>
<keyword evidence="16" id="KW-1185">Reference proteome</keyword>
<keyword evidence="7" id="KW-0560">Oxidoreductase</keyword>
<keyword evidence="8" id="KW-0520">NAD</keyword>
<name>A0A8J8BD41_9ACTN</name>
<comment type="catalytic activity">
    <reaction evidence="12">
        <text>a (3S)-3-hydroxyacyl-CoA + NAD(+) = a 3-oxoacyl-CoA + NADH + H(+)</text>
        <dbReference type="Rhea" id="RHEA:22432"/>
        <dbReference type="ChEBI" id="CHEBI:15378"/>
        <dbReference type="ChEBI" id="CHEBI:57318"/>
        <dbReference type="ChEBI" id="CHEBI:57540"/>
        <dbReference type="ChEBI" id="CHEBI:57945"/>
        <dbReference type="ChEBI" id="CHEBI:90726"/>
        <dbReference type="EC" id="1.1.1.35"/>
    </reaction>
</comment>
<evidence type="ECO:0000256" key="10">
    <source>
        <dbReference type="ARBA" id="ARBA00023239"/>
    </source>
</evidence>
<comment type="pathway">
    <text evidence="1">Lipid metabolism; fatty acid beta-oxidation.</text>
</comment>
<evidence type="ECO:0000256" key="2">
    <source>
        <dbReference type="ARBA" id="ARBA00005086"/>
    </source>
</evidence>
<evidence type="ECO:0000259" key="14">
    <source>
        <dbReference type="Pfam" id="PF02737"/>
    </source>
</evidence>
<dbReference type="Proteomes" id="UP000677913">
    <property type="component" value="Unassembled WGS sequence"/>
</dbReference>
<dbReference type="Gene3D" id="3.40.50.720">
    <property type="entry name" value="NAD(P)-binding Rossmann-like Domain"/>
    <property type="match status" value="1"/>
</dbReference>
<dbReference type="Pfam" id="PF00725">
    <property type="entry name" value="3HCDH"/>
    <property type="match status" value="1"/>
</dbReference>
<reference evidence="15" key="1">
    <citation type="submission" date="2021-04" db="EMBL/GenBank/DDBJ databases">
        <title>Genome based classification of Actinospica acidithermotolerans sp. nov., an actinobacterium isolated from an Indonesian hot spring.</title>
        <authorList>
            <person name="Kusuma A.B."/>
            <person name="Putra K.E."/>
            <person name="Nafisah S."/>
            <person name="Loh J."/>
            <person name="Nouioui I."/>
            <person name="Goodfellow M."/>
        </authorList>
    </citation>
    <scope>NUCLEOTIDE SEQUENCE</scope>
    <source>
        <strain evidence="15">DSM 45618</strain>
    </source>
</reference>
<dbReference type="InterPro" id="IPR006176">
    <property type="entry name" value="3-OHacyl-CoA_DH_NAD-bd"/>
</dbReference>
<feature type="domain" description="3-hydroxyacyl-CoA dehydrogenase C-terminal" evidence="13">
    <location>
        <begin position="522"/>
        <end position="631"/>
    </location>
</feature>
<dbReference type="InterPro" id="IPR006108">
    <property type="entry name" value="3HC_DH_C"/>
</dbReference>
<evidence type="ECO:0000256" key="6">
    <source>
        <dbReference type="ARBA" id="ARBA00022963"/>
    </source>
</evidence>
<comment type="pathway">
    <text evidence="2">Lipid metabolism; butanoate metabolism.</text>
</comment>
<evidence type="ECO:0000256" key="4">
    <source>
        <dbReference type="ARBA" id="ARBA00009463"/>
    </source>
</evidence>
<dbReference type="InterPro" id="IPR001753">
    <property type="entry name" value="Enoyl-CoA_hydra/iso"/>
</dbReference>
<evidence type="ECO:0000313" key="16">
    <source>
        <dbReference type="Proteomes" id="UP000677913"/>
    </source>
</evidence>
<dbReference type="GO" id="GO:0016509">
    <property type="term" value="F:long-chain (3S)-3-hydroxyacyl-CoA dehydrogenase (NAD+) activity"/>
    <property type="evidence" value="ECO:0007669"/>
    <property type="project" value="TreeGrafter"/>
</dbReference>
<gene>
    <name evidence="15" type="ORF">KGA66_14140</name>
</gene>
<dbReference type="InterPro" id="IPR036291">
    <property type="entry name" value="NAD(P)-bd_dom_sf"/>
</dbReference>
<dbReference type="SUPFAM" id="SSF51735">
    <property type="entry name" value="NAD(P)-binding Rossmann-fold domains"/>
    <property type="match status" value="1"/>
</dbReference>
<accession>A0A8J8BD41</accession>
<evidence type="ECO:0000256" key="8">
    <source>
        <dbReference type="ARBA" id="ARBA00023027"/>
    </source>
</evidence>